<name>A0A0P1H1I3_9RHOB</name>
<gene>
    <name evidence="2" type="ORF">TRN7648_03102</name>
</gene>
<feature type="compositionally biased region" description="Gly residues" evidence="1">
    <location>
        <begin position="1"/>
        <end position="10"/>
    </location>
</feature>
<dbReference type="Proteomes" id="UP000054935">
    <property type="component" value="Unassembled WGS sequence"/>
</dbReference>
<protein>
    <submittedName>
        <fullName evidence="2">Uncharacterized protein</fullName>
    </submittedName>
</protein>
<dbReference type="EMBL" id="CYSE01000006">
    <property type="protein sequence ID" value="CUH80704.1"/>
    <property type="molecule type" value="Genomic_DNA"/>
</dbReference>
<feature type="region of interest" description="Disordered" evidence="1">
    <location>
        <begin position="1"/>
        <end position="58"/>
    </location>
</feature>
<evidence type="ECO:0000313" key="2">
    <source>
        <dbReference type="EMBL" id="CUH80704.1"/>
    </source>
</evidence>
<dbReference type="RefSeq" id="WP_159452504.1">
    <property type="nucleotide sequence ID" value="NZ_CYSE01000006.1"/>
</dbReference>
<evidence type="ECO:0000256" key="1">
    <source>
        <dbReference type="SAM" id="MobiDB-lite"/>
    </source>
</evidence>
<accession>A0A0P1H1I3</accession>
<dbReference type="AlphaFoldDB" id="A0A0P1H1I3"/>
<proteinExistence type="predicted"/>
<reference evidence="2 3" key="1">
    <citation type="submission" date="2015-09" db="EMBL/GenBank/DDBJ databases">
        <authorList>
            <consortium name="Swine Surveillance"/>
        </authorList>
    </citation>
    <scope>NUCLEOTIDE SEQUENCE [LARGE SCALE GENOMIC DNA]</scope>
    <source>
        <strain evidence="2 3">CECT 7648</strain>
    </source>
</reference>
<keyword evidence="3" id="KW-1185">Reference proteome</keyword>
<sequence length="58" mass="5653">MTAFAGGNGGPVFTARTTENRARSVQPEASAPLAEGTAPTARDCAAQGHAISGPNAAA</sequence>
<evidence type="ECO:0000313" key="3">
    <source>
        <dbReference type="Proteomes" id="UP000054935"/>
    </source>
</evidence>
<organism evidence="2 3">
    <name type="scientific">Tropicibacter naphthalenivorans</name>
    <dbReference type="NCBI Taxonomy" id="441103"/>
    <lineage>
        <taxon>Bacteria</taxon>
        <taxon>Pseudomonadati</taxon>
        <taxon>Pseudomonadota</taxon>
        <taxon>Alphaproteobacteria</taxon>
        <taxon>Rhodobacterales</taxon>
        <taxon>Roseobacteraceae</taxon>
        <taxon>Tropicibacter</taxon>
    </lineage>
</organism>